<reference evidence="2" key="1">
    <citation type="submission" date="2017-06" db="EMBL/GenBank/DDBJ databases">
        <authorList>
            <person name="Rodrigo-Torres L."/>
            <person name="Arahal R.D."/>
            <person name="Lucena T."/>
        </authorList>
    </citation>
    <scope>NUCLEOTIDE SEQUENCE [LARGE SCALE GENOMIC DNA]</scope>
    <source>
        <strain evidence="2">CECT 9190</strain>
    </source>
</reference>
<organism evidence="1 2">
    <name type="scientific">Photobacterium malacitanum</name>
    <dbReference type="NCBI Taxonomy" id="2204294"/>
    <lineage>
        <taxon>Bacteria</taxon>
        <taxon>Pseudomonadati</taxon>
        <taxon>Pseudomonadota</taxon>
        <taxon>Gammaproteobacteria</taxon>
        <taxon>Vibrionales</taxon>
        <taxon>Vibrionaceae</taxon>
        <taxon>Photobacterium</taxon>
    </lineage>
</organism>
<evidence type="ECO:0000313" key="1">
    <source>
        <dbReference type="EMBL" id="SMY39100.1"/>
    </source>
</evidence>
<name>A0A1Y6MTA4_9GAMM</name>
<evidence type="ECO:0008006" key="3">
    <source>
        <dbReference type="Google" id="ProtNLM"/>
    </source>
</evidence>
<evidence type="ECO:0000313" key="2">
    <source>
        <dbReference type="Proteomes" id="UP000195963"/>
    </source>
</evidence>
<dbReference type="RefSeq" id="WP_087846933.1">
    <property type="nucleotide sequence ID" value="NZ_FYAK01000021.1"/>
</dbReference>
<proteinExistence type="predicted"/>
<protein>
    <recommendedName>
        <fullName evidence="3">Transposase</fullName>
    </recommendedName>
</protein>
<gene>
    <name evidence="1" type="ORF">PMAL9190_03901</name>
</gene>
<accession>A0A1Y6MTA4</accession>
<keyword evidence="2" id="KW-1185">Reference proteome</keyword>
<sequence length="76" mass="9122">MENFDVNTELSALRKQTIAIRKRCYSQRKSRLDKFKYELLSLHQSGATIAELQRFLRNNRIKVVHSTVYRWIEKHG</sequence>
<dbReference type="EMBL" id="FYAK01000021">
    <property type="protein sequence ID" value="SMY39100.1"/>
    <property type="molecule type" value="Genomic_DNA"/>
</dbReference>
<dbReference type="AlphaFoldDB" id="A0A1Y6MTA4"/>
<dbReference type="Proteomes" id="UP000195963">
    <property type="component" value="Unassembled WGS sequence"/>
</dbReference>